<dbReference type="Gene3D" id="1.10.10.10">
    <property type="entry name" value="Winged helix-like DNA-binding domain superfamily/Winged helix DNA-binding domain"/>
    <property type="match status" value="2"/>
</dbReference>
<organism evidence="10 11">
    <name type="scientific">Cohnella xylanilytica</name>
    <dbReference type="NCBI Taxonomy" id="557555"/>
    <lineage>
        <taxon>Bacteria</taxon>
        <taxon>Bacillati</taxon>
        <taxon>Bacillota</taxon>
        <taxon>Bacilli</taxon>
        <taxon>Bacillales</taxon>
        <taxon>Paenibacillaceae</taxon>
        <taxon>Cohnella</taxon>
    </lineage>
</organism>
<keyword evidence="5 6" id="KW-0804">Transcription</keyword>
<dbReference type="Gene3D" id="1.10.220.120">
    <property type="entry name" value="Sigma-70 factor, region 1.1"/>
    <property type="match status" value="1"/>
</dbReference>
<dbReference type="InterPro" id="IPR028630">
    <property type="entry name" value="Sigma70_RpoD"/>
</dbReference>
<dbReference type="SUPFAM" id="SSF88659">
    <property type="entry name" value="Sigma3 and sigma4 domains of RNA polymerase sigma factors"/>
    <property type="match status" value="2"/>
</dbReference>
<feature type="domain" description="RNA polymerase sigma-70" evidence="8">
    <location>
        <begin position="165"/>
        <end position="178"/>
    </location>
</feature>
<dbReference type="Pfam" id="PF04542">
    <property type="entry name" value="Sigma70_r2"/>
    <property type="match status" value="1"/>
</dbReference>
<dbReference type="NCBIfam" id="TIGR02393">
    <property type="entry name" value="RpoD_Cterm"/>
    <property type="match status" value="1"/>
</dbReference>
<feature type="region of interest" description="Sigma-70 factor domain-2" evidence="6">
    <location>
        <begin position="141"/>
        <end position="211"/>
    </location>
</feature>
<dbReference type="FunFam" id="1.10.601.10:FF:000001">
    <property type="entry name" value="RNA polymerase sigma factor SigA"/>
    <property type="match status" value="1"/>
</dbReference>
<dbReference type="InterPro" id="IPR007627">
    <property type="entry name" value="RNA_pol_sigma70_r2"/>
</dbReference>
<sequence>MANDQHTGLETELTLEQVKAQMMEQGKKKGALTYKDIMEKLSPYDQDADQIDDFFEQLADHGIEVVNDHDELGRGNDEEGHDEFNFDDDLSLPPGIKINDPVRMYLKEIGRVPLLAADDEVELAKKIELGGHEAEEAKKRLAEANLRLVVSIAKRYVGRGMLFLDLIQEGNMGLLKAVEKFDHMKGFKFSTYATWWIRQAITRAIADQARTIRIPVHMVETINKLIRVSRQLLQELGREPTPEEIAEQMELSVDKVREIMKIAQEPVSLETPIGEEDDSHLGDFIEDQEALAPADAAAYELLKEQLEDVLDTLTEREENVLRLRFGLDDGRTRTLEEVGKVFGVTRERIRQIEAKALRKLRHPSRSKRLKDFLE</sequence>
<dbReference type="InterPro" id="IPR007624">
    <property type="entry name" value="RNA_pol_sigma70_r3"/>
</dbReference>
<comment type="subcellular location">
    <subcellularLocation>
        <location evidence="6">Cytoplasm</location>
    </subcellularLocation>
</comment>
<dbReference type="InterPro" id="IPR042189">
    <property type="entry name" value="RNA_pol_sigma_70_r1_1_sf"/>
</dbReference>
<dbReference type="GO" id="GO:0006352">
    <property type="term" value="P:DNA-templated transcription initiation"/>
    <property type="evidence" value="ECO:0007669"/>
    <property type="project" value="UniProtKB-UniRule"/>
</dbReference>
<dbReference type="PROSITE" id="PS00716">
    <property type="entry name" value="SIGMA70_2"/>
    <property type="match status" value="1"/>
</dbReference>
<evidence type="ECO:0000256" key="4">
    <source>
        <dbReference type="ARBA" id="ARBA00023125"/>
    </source>
</evidence>
<keyword evidence="11" id="KW-1185">Reference proteome</keyword>
<evidence type="ECO:0000256" key="1">
    <source>
        <dbReference type="ARBA" id="ARBA00022490"/>
    </source>
</evidence>
<dbReference type="Pfam" id="PF04545">
    <property type="entry name" value="Sigma70_r4"/>
    <property type="match status" value="1"/>
</dbReference>
<dbReference type="InterPro" id="IPR050239">
    <property type="entry name" value="Sigma-70_RNA_pol_init_factors"/>
</dbReference>
<dbReference type="Pfam" id="PF03979">
    <property type="entry name" value="Sigma70_r1_1"/>
    <property type="match status" value="1"/>
</dbReference>
<comment type="similarity">
    <text evidence="6">Belongs to the sigma-70 factor family. RpoD/SigA subfamily.</text>
</comment>
<keyword evidence="2 6" id="KW-0805">Transcription regulation</keyword>
<keyword evidence="3 6" id="KW-0731">Sigma factor</keyword>
<dbReference type="FunFam" id="1.10.10.10:FF:000002">
    <property type="entry name" value="RNA polymerase sigma factor SigA"/>
    <property type="match status" value="1"/>
</dbReference>
<keyword evidence="4 6" id="KW-0238">DNA-binding</keyword>
<evidence type="ECO:0000256" key="5">
    <source>
        <dbReference type="ARBA" id="ARBA00023163"/>
    </source>
</evidence>
<keyword evidence="1 6" id="KW-0963">Cytoplasm</keyword>
<comment type="function">
    <text evidence="6">Sigma factors are initiation factors that promote the attachment of RNA polymerase to specific initiation sites and are then released. This sigma factor is the primary sigma factor during exponential growth.</text>
</comment>
<dbReference type="InterPro" id="IPR012760">
    <property type="entry name" value="RNA_pol_sigma_RpoD_C"/>
</dbReference>
<reference evidence="10 11" key="1">
    <citation type="submission" date="2020-08" db="EMBL/GenBank/DDBJ databases">
        <title>Cohnella phylogeny.</title>
        <authorList>
            <person name="Dunlap C."/>
        </authorList>
    </citation>
    <scope>NUCLEOTIDE SEQUENCE [LARGE SCALE GENOMIC DNA]</scope>
    <source>
        <strain evidence="10 11">DSM 25239</strain>
    </source>
</reference>
<dbReference type="InterPro" id="IPR013325">
    <property type="entry name" value="RNA_pol_sigma_r2"/>
</dbReference>
<feature type="DNA-binding region" description="H-T-H motif" evidence="6">
    <location>
        <begin position="335"/>
        <end position="354"/>
    </location>
</feature>
<dbReference type="NCBIfam" id="TIGR02937">
    <property type="entry name" value="sigma70-ECF"/>
    <property type="match status" value="1"/>
</dbReference>
<dbReference type="FunFam" id="1.10.10.10:FF:000004">
    <property type="entry name" value="RNA polymerase sigma factor SigA"/>
    <property type="match status" value="1"/>
</dbReference>
<comment type="caution">
    <text evidence="10">The sequence shown here is derived from an EMBL/GenBank/DDBJ whole genome shotgun (WGS) entry which is preliminary data.</text>
</comment>
<dbReference type="NCBIfam" id="NF006666">
    <property type="entry name" value="PRK09210.1"/>
    <property type="match status" value="1"/>
</dbReference>
<dbReference type="InterPro" id="IPR007630">
    <property type="entry name" value="RNA_pol_sigma70_r4"/>
</dbReference>
<dbReference type="Proteomes" id="UP000553776">
    <property type="component" value="Unassembled WGS sequence"/>
</dbReference>
<dbReference type="InterPro" id="IPR014284">
    <property type="entry name" value="RNA_pol_sigma-70_dom"/>
</dbReference>
<dbReference type="Gene3D" id="1.10.601.10">
    <property type="entry name" value="RNA Polymerase Primary Sigma Factor"/>
    <property type="match status" value="2"/>
</dbReference>
<dbReference type="GO" id="GO:0016987">
    <property type="term" value="F:sigma factor activity"/>
    <property type="evidence" value="ECO:0007669"/>
    <property type="project" value="UniProtKB-UniRule"/>
</dbReference>
<dbReference type="Pfam" id="PF04539">
    <property type="entry name" value="Sigma70_r3"/>
    <property type="match status" value="1"/>
</dbReference>
<dbReference type="EMBL" id="JACJVR010000128">
    <property type="protein sequence ID" value="MBB6695454.1"/>
    <property type="molecule type" value="Genomic_DNA"/>
</dbReference>
<dbReference type="SUPFAM" id="SSF88946">
    <property type="entry name" value="Sigma2 domain of RNA polymerase sigma factors"/>
    <property type="match status" value="1"/>
</dbReference>
<keyword evidence="7" id="KW-0175">Coiled coil</keyword>
<evidence type="ECO:0000256" key="6">
    <source>
        <dbReference type="HAMAP-Rule" id="MF_00963"/>
    </source>
</evidence>
<name>A0A841UBC6_9BACL</name>
<dbReference type="PRINTS" id="PR00046">
    <property type="entry name" value="SIGMA70FCT"/>
</dbReference>
<dbReference type="InterPro" id="IPR036388">
    <property type="entry name" value="WH-like_DNA-bd_sf"/>
</dbReference>
<dbReference type="InterPro" id="IPR000943">
    <property type="entry name" value="RNA_pol_sigma70"/>
</dbReference>
<evidence type="ECO:0000313" key="11">
    <source>
        <dbReference type="Proteomes" id="UP000553776"/>
    </source>
</evidence>
<feature type="coiled-coil region" evidence="7">
    <location>
        <begin position="296"/>
        <end position="323"/>
    </location>
</feature>
<dbReference type="Pfam" id="PF00140">
    <property type="entry name" value="Sigma70_r1_2"/>
    <property type="match status" value="1"/>
</dbReference>
<accession>A0A841UBC6</accession>
<evidence type="ECO:0000259" key="9">
    <source>
        <dbReference type="PROSITE" id="PS00716"/>
    </source>
</evidence>
<dbReference type="GO" id="GO:0005737">
    <property type="term" value="C:cytoplasm"/>
    <property type="evidence" value="ECO:0007669"/>
    <property type="project" value="UniProtKB-SubCell"/>
</dbReference>
<dbReference type="InterPro" id="IPR007127">
    <property type="entry name" value="RNA_pol_sigma_70_r1_1"/>
</dbReference>
<dbReference type="InterPro" id="IPR013324">
    <property type="entry name" value="RNA_pol_sigma_r3/r4-like"/>
</dbReference>
<evidence type="ECO:0000256" key="2">
    <source>
        <dbReference type="ARBA" id="ARBA00023015"/>
    </source>
</evidence>
<gene>
    <name evidence="10" type="primary">rpoD</name>
    <name evidence="6" type="synonym">sigA</name>
    <name evidence="10" type="ORF">H7B90_29070</name>
</gene>
<feature type="region of interest" description="Sigma-70 factor domain-3" evidence="6">
    <location>
        <begin position="220"/>
        <end position="296"/>
    </location>
</feature>
<dbReference type="RefSeq" id="WP_185139404.1">
    <property type="nucleotide sequence ID" value="NZ_BORM01000014.1"/>
</dbReference>
<evidence type="ECO:0000259" key="8">
    <source>
        <dbReference type="PROSITE" id="PS00715"/>
    </source>
</evidence>
<evidence type="ECO:0000313" key="10">
    <source>
        <dbReference type="EMBL" id="MBB6695454.1"/>
    </source>
</evidence>
<dbReference type="PROSITE" id="PS00715">
    <property type="entry name" value="SIGMA70_1"/>
    <property type="match status" value="1"/>
</dbReference>
<proteinExistence type="inferred from homology"/>
<feature type="domain" description="RNA polymerase sigma-70" evidence="9">
    <location>
        <begin position="334"/>
        <end position="360"/>
    </location>
</feature>
<comment type="subunit">
    <text evidence="6">Interacts transiently with the RNA polymerase catalytic core.</text>
</comment>
<evidence type="ECO:0000256" key="7">
    <source>
        <dbReference type="SAM" id="Coils"/>
    </source>
</evidence>
<feature type="region of interest" description="Sigma-70 factor domain-4" evidence="6">
    <location>
        <begin position="309"/>
        <end position="362"/>
    </location>
</feature>
<feature type="short sequence motif" description="Interaction with polymerase core subunit RpoC" evidence="6">
    <location>
        <begin position="165"/>
        <end position="168"/>
    </location>
</feature>
<dbReference type="AlphaFoldDB" id="A0A841UBC6"/>
<evidence type="ECO:0000256" key="3">
    <source>
        <dbReference type="ARBA" id="ARBA00023082"/>
    </source>
</evidence>
<dbReference type="InterPro" id="IPR009042">
    <property type="entry name" value="RNA_pol_sigma70_r1_2"/>
</dbReference>
<dbReference type="GO" id="GO:0003677">
    <property type="term" value="F:DNA binding"/>
    <property type="evidence" value="ECO:0007669"/>
    <property type="project" value="UniProtKB-UniRule"/>
</dbReference>
<dbReference type="HAMAP" id="MF_00963">
    <property type="entry name" value="Sigma70_RpoD_SigA"/>
    <property type="match status" value="1"/>
</dbReference>
<dbReference type="PANTHER" id="PTHR30603:SF60">
    <property type="entry name" value="RNA POLYMERASE SIGMA FACTOR RPOD"/>
    <property type="match status" value="1"/>
</dbReference>
<dbReference type="PANTHER" id="PTHR30603">
    <property type="entry name" value="RNA POLYMERASE SIGMA FACTOR RPO"/>
    <property type="match status" value="1"/>
</dbReference>
<protein>
    <recommendedName>
        <fullName evidence="6">RNA polymerase sigma factor SigA</fullName>
    </recommendedName>
</protein>
<dbReference type="CDD" id="cd06171">
    <property type="entry name" value="Sigma70_r4"/>
    <property type="match status" value="1"/>
</dbReference>